<dbReference type="Proteomes" id="UP000029453">
    <property type="component" value="Unassembled WGS sequence"/>
</dbReference>
<protein>
    <submittedName>
        <fullName evidence="1">Restriction endonuclease</fullName>
    </submittedName>
</protein>
<gene>
    <name evidence="1" type="ORF">PPOP_1056</name>
</gene>
<dbReference type="EMBL" id="BALG01000046">
    <property type="protein sequence ID" value="GAC41705.1"/>
    <property type="molecule type" value="Genomic_DNA"/>
</dbReference>
<organism evidence="1 2">
    <name type="scientific">Paenibacillus popilliae ATCC 14706</name>
    <dbReference type="NCBI Taxonomy" id="1212764"/>
    <lineage>
        <taxon>Bacteria</taxon>
        <taxon>Bacillati</taxon>
        <taxon>Bacillota</taxon>
        <taxon>Bacilli</taxon>
        <taxon>Bacillales</taxon>
        <taxon>Paenibacillaceae</taxon>
        <taxon>Paenibacillus</taxon>
    </lineage>
</organism>
<evidence type="ECO:0000313" key="1">
    <source>
        <dbReference type="EMBL" id="GAC41705.1"/>
    </source>
</evidence>
<dbReference type="AlphaFoldDB" id="M9LGL8"/>
<accession>M9LGL8</accession>
<evidence type="ECO:0000313" key="2">
    <source>
        <dbReference type="Proteomes" id="UP000029453"/>
    </source>
</evidence>
<dbReference type="GO" id="GO:0004519">
    <property type="term" value="F:endonuclease activity"/>
    <property type="evidence" value="ECO:0007669"/>
    <property type="project" value="UniProtKB-KW"/>
</dbReference>
<name>M9LGL8_PAEPP</name>
<keyword evidence="1" id="KW-0540">Nuclease</keyword>
<dbReference type="RefSeq" id="WP_006285055.1">
    <property type="nucleotide sequence ID" value="NZ_BALG01000046.1"/>
</dbReference>
<keyword evidence="1" id="KW-0255">Endonuclease</keyword>
<proteinExistence type="predicted"/>
<sequence length="238" mass="26266">MLKQKFITGLFVSLSLLFVFFTSVSSSTKIDSVSPKFPSIAPCEDIKGEVSFEKDGSGKIVKKVIKVSDVEEYAKKMGITLPSPHVEIFHISPIMEMPTPANNSPHAKRWVGELYLKNVEGPREGCGQVMIRNSYYEYPGGSMSVFSENVQASYGGSASVPAEIISAAVNFNVSESFSVSDTQDVQIPYGKKANIKAYPMVNIWKFDVYEKDIFSDSYQQGTGWAEKLSGVCFSVIIY</sequence>
<comment type="caution">
    <text evidence="1">The sequence shown here is derived from an EMBL/GenBank/DDBJ whole genome shotgun (WGS) entry which is preliminary data.</text>
</comment>
<dbReference type="OrthoDB" id="2651377at2"/>
<keyword evidence="1" id="KW-0378">Hydrolase</keyword>
<keyword evidence="2" id="KW-1185">Reference proteome</keyword>
<reference evidence="1 2" key="1">
    <citation type="submission" date="2012-10" db="EMBL/GenBank/DDBJ databases">
        <title>Draft Genome Sequence of Paenibacillus popilliae ATCC 14706T.</title>
        <authorList>
            <person name="Iiyama K."/>
            <person name="Mori K."/>
            <person name="Mon H."/>
            <person name="Chieda Y."/>
            <person name="Lee J.M."/>
            <person name="Kusakabe T."/>
            <person name="Tashiro K."/>
            <person name="Asano S."/>
            <person name="Yasunaga-Aoki C."/>
            <person name="Shimizu S."/>
        </authorList>
    </citation>
    <scope>NUCLEOTIDE SEQUENCE [LARGE SCALE GENOMIC DNA]</scope>
    <source>
        <strain evidence="1 2">ATCC 14706</strain>
    </source>
</reference>